<comment type="cofactor">
    <cofactor evidence="1">
        <name>Zn(2+)</name>
        <dbReference type="ChEBI" id="CHEBI:29105"/>
    </cofactor>
</comment>
<protein>
    <submittedName>
        <fullName evidence="3">Dihydropyrimidinase</fullName>
        <ecNumber evidence="3">3.5.2.2</ecNumber>
    </submittedName>
</protein>
<dbReference type="GO" id="GO:0005829">
    <property type="term" value="C:cytosol"/>
    <property type="evidence" value="ECO:0007669"/>
    <property type="project" value="TreeGrafter"/>
</dbReference>
<dbReference type="AlphaFoldDB" id="A0A839STK0"/>
<dbReference type="Gene3D" id="3.20.20.140">
    <property type="entry name" value="Metal-dependent hydrolases"/>
    <property type="match status" value="1"/>
</dbReference>
<feature type="domain" description="Amidohydrolase-related" evidence="2">
    <location>
        <begin position="271"/>
        <end position="430"/>
    </location>
</feature>
<dbReference type="SUPFAM" id="SSF51338">
    <property type="entry name" value="Composite domain of metallo-dependent hydrolases"/>
    <property type="match status" value="1"/>
</dbReference>
<evidence type="ECO:0000259" key="2">
    <source>
        <dbReference type="Pfam" id="PF01979"/>
    </source>
</evidence>
<dbReference type="Gene3D" id="2.30.40.10">
    <property type="entry name" value="Urease, subunit C, domain 1"/>
    <property type="match status" value="1"/>
</dbReference>
<dbReference type="SUPFAM" id="SSF51556">
    <property type="entry name" value="Metallo-dependent hydrolases"/>
    <property type="match status" value="1"/>
</dbReference>
<gene>
    <name evidence="3" type="ORF">FHR98_002424</name>
</gene>
<dbReference type="RefSeq" id="WP_183416933.1">
    <property type="nucleotide sequence ID" value="NZ_JACHXA010000006.1"/>
</dbReference>
<dbReference type="Proteomes" id="UP000581135">
    <property type="component" value="Unassembled WGS sequence"/>
</dbReference>
<proteinExistence type="predicted"/>
<dbReference type="InterPro" id="IPR050378">
    <property type="entry name" value="Metallo-dep_Hydrolases_sf"/>
</dbReference>
<dbReference type="PANTHER" id="PTHR11647:SF1">
    <property type="entry name" value="COLLAPSIN RESPONSE MEDIATOR PROTEIN"/>
    <property type="match status" value="1"/>
</dbReference>
<accession>A0A839STK0</accession>
<dbReference type="EC" id="3.5.2.2" evidence="3"/>
<evidence type="ECO:0000313" key="3">
    <source>
        <dbReference type="EMBL" id="MBB3066121.1"/>
    </source>
</evidence>
<keyword evidence="3" id="KW-0378">Hydrolase</keyword>
<organism evidence="3 4">
    <name type="scientific">Limibacillus halophilus</name>
    <dbReference type="NCBI Taxonomy" id="1579333"/>
    <lineage>
        <taxon>Bacteria</taxon>
        <taxon>Pseudomonadati</taxon>
        <taxon>Pseudomonadota</taxon>
        <taxon>Alphaproteobacteria</taxon>
        <taxon>Rhodospirillales</taxon>
        <taxon>Rhodovibrionaceae</taxon>
        <taxon>Limibacillus</taxon>
    </lineage>
</organism>
<evidence type="ECO:0000256" key="1">
    <source>
        <dbReference type="ARBA" id="ARBA00001947"/>
    </source>
</evidence>
<comment type="caution">
    <text evidence="3">The sequence shown here is derived from an EMBL/GenBank/DDBJ whole genome shotgun (WGS) entry which is preliminary data.</text>
</comment>
<reference evidence="3 4" key="1">
    <citation type="submission" date="2020-08" db="EMBL/GenBank/DDBJ databases">
        <title>Genomic Encyclopedia of Type Strains, Phase III (KMG-III): the genomes of soil and plant-associated and newly described type strains.</title>
        <authorList>
            <person name="Whitman W."/>
        </authorList>
    </citation>
    <scope>NUCLEOTIDE SEQUENCE [LARGE SCALE GENOMIC DNA]</scope>
    <source>
        <strain evidence="3 4">CECT 8803</strain>
    </source>
</reference>
<dbReference type="InterPro" id="IPR006680">
    <property type="entry name" value="Amidohydro-rel"/>
</dbReference>
<sequence>MKLDLFLKNGLLVFPGEGALPGGLGIRDGKIVLTAALGEEFDAARSIDCQGQWIMPGIIDPHVHFGFGDPENDFRTESRSAALGGVTSVISFYRTKDFREGFDAERTRAESQSVIDFSYHLGLTNDLHVKTLAECYERFGVSSYKMYMMYKGQAGLAKGFTDIDDGLLFAAMRETAALPGAILGVHCENVEVIPYLRDPLRAEGRDDLVAWDEQSPDFLEAENVHRVCYFARKTGCAVNIVHLSSKEALDEVRRHRYAGGPPMYVETCPHYLFTDKHDPAGVLAKANPPLRSQDDIDALWEGILDGTVTTVGTDHVPRKRATKEKSVWSASNGLPGVATFLPILMEAGYHQRQVPPEVLAMVASRTAARTYNMHGKGTLTPGADADIVVVDPDLERVVDPANLLSYSDYSPFEGRSLRGWPTMTFSRGRLLAENGKLTDAAIDGTGHYLPRLPKHQR</sequence>
<dbReference type="InterPro" id="IPR011059">
    <property type="entry name" value="Metal-dep_hydrolase_composite"/>
</dbReference>
<dbReference type="PANTHER" id="PTHR11647">
    <property type="entry name" value="HYDRANTOINASE/DIHYDROPYRIMIDINASE FAMILY MEMBER"/>
    <property type="match status" value="1"/>
</dbReference>
<name>A0A839STK0_9PROT</name>
<dbReference type="InterPro" id="IPR032466">
    <property type="entry name" value="Metal_Hydrolase"/>
</dbReference>
<keyword evidence="4" id="KW-1185">Reference proteome</keyword>
<evidence type="ECO:0000313" key="4">
    <source>
        <dbReference type="Proteomes" id="UP000581135"/>
    </source>
</evidence>
<dbReference type="Pfam" id="PF01979">
    <property type="entry name" value="Amidohydro_1"/>
    <property type="match status" value="1"/>
</dbReference>
<dbReference type="GO" id="GO:0004157">
    <property type="term" value="F:dihydropyrimidinase activity"/>
    <property type="evidence" value="ECO:0007669"/>
    <property type="project" value="UniProtKB-EC"/>
</dbReference>
<dbReference type="EMBL" id="JACHXA010000006">
    <property type="protein sequence ID" value="MBB3066121.1"/>
    <property type="molecule type" value="Genomic_DNA"/>
</dbReference>